<evidence type="ECO:0000313" key="2">
    <source>
        <dbReference type="EMBL" id="GEN33615.1"/>
    </source>
</evidence>
<name>A0A511V3W2_9BACL</name>
<keyword evidence="1" id="KW-0472">Membrane</keyword>
<reference evidence="2 3" key="1">
    <citation type="submission" date="2019-07" db="EMBL/GenBank/DDBJ databases">
        <title>Whole genome shotgun sequence of Aneurinibacillus danicus NBRC 102444.</title>
        <authorList>
            <person name="Hosoyama A."/>
            <person name="Uohara A."/>
            <person name="Ohji S."/>
            <person name="Ichikawa N."/>
        </authorList>
    </citation>
    <scope>NUCLEOTIDE SEQUENCE [LARGE SCALE GENOMIC DNA]</scope>
    <source>
        <strain evidence="2 3">NBRC 102444</strain>
    </source>
</reference>
<keyword evidence="1" id="KW-1133">Transmembrane helix</keyword>
<comment type="caution">
    <text evidence="2">The sequence shown here is derived from an EMBL/GenBank/DDBJ whole genome shotgun (WGS) entry which is preliminary data.</text>
</comment>
<feature type="transmembrane region" description="Helical" evidence="1">
    <location>
        <begin position="38"/>
        <end position="55"/>
    </location>
</feature>
<sequence length="138" mass="16144">MWIGSIKWNFIIAGIISAFTFLFSILNNLFLESLLRSLLAFVLFFLFVFIFRYLISKVIGKENKHLLTREEKGQHIDLVTPEESAQQQSEELERRQGKPAFEEFSQFTPADFPQIARNRKDDIDPEEVARALRVFSNE</sequence>
<proteinExistence type="predicted"/>
<dbReference type="Proteomes" id="UP000321157">
    <property type="component" value="Unassembled WGS sequence"/>
</dbReference>
<organism evidence="2 3">
    <name type="scientific">Aneurinibacillus danicus</name>
    <dbReference type="NCBI Taxonomy" id="267746"/>
    <lineage>
        <taxon>Bacteria</taxon>
        <taxon>Bacillati</taxon>
        <taxon>Bacillota</taxon>
        <taxon>Bacilli</taxon>
        <taxon>Bacillales</taxon>
        <taxon>Paenibacillaceae</taxon>
        <taxon>Aneurinibacillus group</taxon>
        <taxon>Aneurinibacillus</taxon>
    </lineage>
</organism>
<dbReference type="AlphaFoldDB" id="A0A511V3W2"/>
<keyword evidence="3" id="KW-1185">Reference proteome</keyword>
<dbReference type="EMBL" id="BJXX01000049">
    <property type="protein sequence ID" value="GEN33615.1"/>
    <property type="molecule type" value="Genomic_DNA"/>
</dbReference>
<evidence type="ECO:0000313" key="3">
    <source>
        <dbReference type="Proteomes" id="UP000321157"/>
    </source>
</evidence>
<keyword evidence="1" id="KW-0812">Transmembrane</keyword>
<dbReference type="OrthoDB" id="2476549at2"/>
<evidence type="ECO:0000256" key="1">
    <source>
        <dbReference type="SAM" id="Phobius"/>
    </source>
</evidence>
<accession>A0A511V3W2</accession>
<dbReference type="RefSeq" id="WP_146808945.1">
    <property type="nucleotide sequence ID" value="NZ_BJXX01000049.1"/>
</dbReference>
<feature type="transmembrane region" description="Helical" evidence="1">
    <location>
        <begin position="7"/>
        <end position="26"/>
    </location>
</feature>
<protein>
    <submittedName>
        <fullName evidence="2">Uncharacterized protein</fullName>
    </submittedName>
</protein>
<gene>
    <name evidence="2" type="ORF">ADA01nite_10750</name>
</gene>